<evidence type="ECO:0000313" key="4">
    <source>
        <dbReference type="Proteomes" id="UP000184010"/>
    </source>
</evidence>
<dbReference type="EMBL" id="FRDN01000003">
    <property type="protein sequence ID" value="SHN50816.1"/>
    <property type="molecule type" value="Genomic_DNA"/>
</dbReference>
<keyword evidence="4" id="KW-1185">Reference proteome</keyword>
<dbReference type="InterPro" id="IPR009936">
    <property type="entry name" value="DUF1468"/>
</dbReference>
<reference evidence="4" key="1">
    <citation type="submission" date="2016-12" db="EMBL/GenBank/DDBJ databases">
        <authorList>
            <person name="Varghese N."/>
            <person name="Submissions S."/>
        </authorList>
    </citation>
    <scope>NUCLEOTIDE SEQUENCE [LARGE SCALE GENOMIC DNA]</scope>
    <source>
        <strain evidence="4">DSM 11544</strain>
    </source>
</reference>
<evidence type="ECO:0000256" key="1">
    <source>
        <dbReference type="SAM" id="Phobius"/>
    </source>
</evidence>
<proteinExistence type="predicted"/>
<sequence length="153" mass="16700">MKTLTKNVKGSIGMGIIGSIYLYQALKFPLGSLREPGPGLIPLIFASALIGFCLLEFVMEFLPAQQGHEKETDGETTNPVKPIILIAALFVYCLVFNKLGFIVASIPLTFVALRVMQYKSRRASLLVSVIVTLSVYYVFSELLGVYLPPGILG</sequence>
<feature type="transmembrane region" description="Helical" evidence="1">
    <location>
        <begin position="83"/>
        <end position="113"/>
    </location>
</feature>
<dbReference type="Proteomes" id="UP000184010">
    <property type="component" value="Unassembled WGS sequence"/>
</dbReference>
<name>A0A1M7RXA6_9FIRM</name>
<gene>
    <name evidence="3" type="ORF">SAMN02745215_00227</name>
</gene>
<evidence type="ECO:0000259" key="2">
    <source>
        <dbReference type="Pfam" id="PF07331"/>
    </source>
</evidence>
<evidence type="ECO:0000313" key="3">
    <source>
        <dbReference type="EMBL" id="SHN50816.1"/>
    </source>
</evidence>
<dbReference type="Pfam" id="PF07331">
    <property type="entry name" value="TctB"/>
    <property type="match status" value="1"/>
</dbReference>
<dbReference type="RefSeq" id="WP_072770883.1">
    <property type="nucleotide sequence ID" value="NZ_FRDN01000003.1"/>
</dbReference>
<feature type="transmembrane region" description="Helical" evidence="1">
    <location>
        <begin position="40"/>
        <end position="63"/>
    </location>
</feature>
<protein>
    <submittedName>
        <fullName evidence="3">Tripartite tricarboxylate transporter TctB family protein</fullName>
    </submittedName>
</protein>
<keyword evidence="1" id="KW-1133">Transmembrane helix</keyword>
<dbReference type="AlphaFoldDB" id="A0A1M7RXA6"/>
<feature type="domain" description="DUF1468" evidence="2">
    <location>
        <begin position="16"/>
        <end position="148"/>
    </location>
</feature>
<accession>A0A1M7RXA6</accession>
<keyword evidence="1" id="KW-0812">Transmembrane</keyword>
<organism evidence="3 4">
    <name type="scientific">Desulfitobacterium chlororespirans DSM 11544</name>
    <dbReference type="NCBI Taxonomy" id="1121395"/>
    <lineage>
        <taxon>Bacteria</taxon>
        <taxon>Bacillati</taxon>
        <taxon>Bacillota</taxon>
        <taxon>Clostridia</taxon>
        <taxon>Eubacteriales</taxon>
        <taxon>Desulfitobacteriaceae</taxon>
        <taxon>Desulfitobacterium</taxon>
    </lineage>
</organism>
<feature type="transmembrane region" description="Helical" evidence="1">
    <location>
        <begin position="125"/>
        <end position="147"/>
    </location>
</feature>
<dbReference type="STRING" id="1121395.SAMN02745215_00227"/>
<keyword evidence="1" id="KW-0472">Membrane</keyword>